<sequence length="756" mass="84803">MAMSLKNARKEIQKAAAKRPADILDNPRNVKSIRLINGMEVIIQEKLSSTVQGGGATSEQVGYSGANTGIKMGHSVRNRYWEGGTYGDDEMDDWHQEEPSPEHEGIGVSAADDEIAEDKDTGKAMRAAALETMYAQEVPEDVVSTCTMPGYSREATFNCSDCDLPGLFCRECLCSYHQFLPFHRPLEWTGEFLMRRTLSELGVILVMGHQGEICPHVASESGPQKLLIADVNGLHEVVVGWCRCASSQTFAKQLFERRLFPASMDRPRTAFTFRLMKQFHMLTNVARTTPWDFVGTLHRLTEALDLQETQDIYKPFKYVQQRTPGELAFPCVSCPLPGINLDSDWEKHPDSELIHTMFIGGDGNFRLHRHHKGRGEVVDPSLFGDDAFYAPNEKYKEFCRIRGGAPDDLADITCRGMKAGDPAKVANSHNKATSGCMCTSCLRSGALFPMGTVDLALGERFVNFDFALTHVLSDILKRGLKRVVISYDIACKYHIHFKKRIANGDYPLLKPKERRQLNERNIIWLVPKFHLAAHIEECADKFSFNWTKNVGRTSGESMETIWASLNGLATATREMGFGHRRDTIADAMNALNFRKAIGEAHQILKLFEKGVMMLNKKRELMESLETALGEEIVSGLREEKNMAEGAQYRPQVIDEPSKMEILKRMQAEETDATGGDGTQKPGLRSGRMTGCVGINIGLELEIKQQNLRTKLAERRNPTTRQELDLEETSRKMSKALEAWFSNLHDFLPADALGRCP</sequence>
<evidence type="ECO:0000259" key="2">
    <source>
        <dbReference type="Pfam" id="PF18803"/>
    </source>
</evidence>
<organism evidence="3 4">
    <name type="scientific">Sphaerobolus stellatus (strain SS14)</name>
    <dbReference type="NCBI Taxonomy" id="990650"/>
    <lineage>
        <taxon>Eukaryota</taxon>
        <taxon>Fungi</taxon>
        <taxon>Dikarya</taxon>
        <taxon>Basidiomycota</taxon>
        <taxon>Agaricomycotina</taxon>
        <taxon>Agaricomycetes</taxon>
        <taxon>Phallomycetidae</taxon>
        <taxon>Geastrales</taxon>
        <taxon>Sphaerobolaceae</taxon>
        <taxon>Sphaerobolus</taxon>
    </lineage>
</organism>
<dbReference type="AlphaFoldDB" id="A0A0C9UUM5"/>
<dbReference type="InterPro" id="IPR041457">
    <property type="entry name" value="CxC2_KDZ-assoc"/>
</dbReference>
<keyword evidence="4" id="KW-1185">Reference proteome</keyword>
<dbReference type="EMBL" id="KN837220">
    <property type="protein sequence ID" value="KIJ32932.1"/>
    <property type="molecule type" value="Genomic_DNA"/>
</dbReference>
<proteinExistence type="predicted"/>
<evidence type="ECO:0000256" key="1">
    <source>
        <dbReference type="SAM" id="MobiDB-lite"/>
    </source>
</evidence>
<dbReference type="Pfam" id="PF18758">
    <property type="entry name" value="KDZ"/>
    <property type="match status" value="1"/>
</dbReference>
<feature type="region of interest" description="Disordered" evidence="1">
    <location>
        <begin position="667"/>
        <end position="686"/>
    </location>
</feature>
<dbReference type="HOGENOM" id="CLU_003703_13_0_1"/>
<dbReference type="Proteomes" id="UP000054279">
    <property type="component" value="Unassembled WGS sequence"/>
</dbReference>
<dbReference type="OrthoDB" id="3143151at2759"/>
<dbReference type="PANTHER" id="PTHR33096:SF1">
    <property type="entry name" value="CXC1-LIKE CYSTEINE CLUSTER ASSOCIATED WITH KDZ TRANSPOSASES DOMAIN-CONTAINING PROTEIN"/>
    <property type="match status" value="1"/>
</dbReference>
<evidence type="ECO:0000313" key="3">
    <source>
        <dbReference type="EMBL" id="KIJ32932.1"/>
    </source>
</evidence>
<dbReference type="Pfam" id="PF18803">
    <property type="entry name" value="CxC2"/>
    <property type="match status" value="1"/>
</dbReference>
<accession>A0A0C9UUM5</accession>
<gene>
    <name evidence="3" type="ORF">M422DRAFT_265273</name>
</gene>
<dbReference type="InterPro" id="IPR040521">
    <property type="entry name" value="KDZ"/>
</dbReference>
<name>A0A0C9UUM5_SPHS4</name>
<dbReference type="PANTHER" id="PTHR33096">
    <property type="entry name" value="CXC2 DOMAIN-CONTAINING PROTEIN"/>
    <property type="match status" value="1"/>
</dbReference>
<protein>
    <recommendedName>
        <fullName evidence="2">CxC2-like cysteine cluster KDZ transposase-associated domain-containing protein</fullName>
    </recommendedName>
</protein>
<reference evidence="3 4" key="1">
    <citation type="submission" date="2014-06" db="EMBL/GenBank/DDBJ databases">
        <title>Evolutionary Origins and Diversification of the Mycorrhizal Mutualists.</title>
        <authorList>
            <consortium name="DOE Joint Genome Institute"/>
            <consortium name="Mycorrhizal Genomics Consortium"/>
            <person name="Kohler A."/>
            <person name="Kuo A."/>
            <person name="Nagy L.G."/>
            <person name="Floudas D."/>
            <person name="Copeland A."/>
            <person name="Barry K.W."/>
            <person name="Cichocki N."/>
            <person name="Veneault-Fourrey C."/>
            <person name="LaButti K."/>
            <person name="Lindquist E.A."/>
            <person name="Lipzen A."/>
            <person name="Lundell T."/>
            <person name="Morin E."/>
            <person name="Murat C."/>
            <person name="Riley R."/>
            <person name="Ohm R."/>
            <person name="Sun H."/>
            <person name="Tunlid A."/>
            <person name="Henrissat B."/>
            <person name="Grigoriev I.V."/>
            <person name="Hibbett D.S."/>
            <person name="Martin F."/>
        </authorList>
    </citation>
    <scope>NUCLEOTIDE SEQUENCE [LARGE SCALE GENOMIC DNA]</scope>
    <source>
        <strain evidence="3 4">SS14</strain>
    </source>
</reference>
<evidence type="ECO:0000313" key="4">
    <source>
        <dbReference type="Proteomes" id="UP000054279"/>
    </source>
</evidence>
<feature type="domain" description="CxC2-like cysteine cluster KDZ transposase-associated" evidence="2">
    <location>
        <begin position="198"/>
        <end position="303"/>
    </location>
</feature>